<sequence>MNPTLIFLDIDGTLTEPGSNTPPASALEAVRRARSRGHKVALCSGRNYGMLSPLLQYGFDAVIASAGGYIEYGGKLVYDCPMTSAQQKLALETFARSGVFRTVESRDGSYTDEAFKAFLARSQGENSELLRWRTQLEANLNIRPMAEYQGEPIYKIVFMSPSEAALEEPKRLLGGEFDFCIQGADACGIVNGELINKQFNKGTAVRRLCEAAGIPLADTVAFGDSMNDLEMMQTAALAICMGNGSEALKAVADEICPPVGEDGLYKAFAAHGLI</sequence>
<accession>A0A9E2KKX1</accession>
<dbReference type="SFLD" id="SFLDG01140">
    <property type="entry name" value="C2.B:_Phosphomannomutase_and_P"/>
    <property type="match status" value="1"/>
</dbReference>
<dbReference type="SUPFAM" id="SSF56784">
    <property type="entry name" value="HAD-like"/>
    <property type="match status" value="1"/>
</dbReference>
<dbReference type="AlphaFoldDB" id="A0A9E2KKX1"/>
<dbReference type="GO" id="GO:0000287">
    <property type="term" value="F:magnesium ion binding"/>
    <property type="evidence" value="ECO:0007669"/>
    <property type="project" value="TreeGrafter"/>
</dbReference>
<dbReference type="InterPro" id="IPR036412">
    <property type="entry name" value="HAD-like_sf"/>
</dbReference>
<dbReference type="InterPro" id="IPR023214">
    <property type="entry name" value="HAD_sf"/>
</dbReference>
<comment type="caution">
    <text evidence="1">The sequence shown here is derived from an EMBL/GenBank/DDBJ whole genome shotgun (WGS) entry which is preliminary data.</text>
</comment>
<dbReference type="Gene3D" id="3.40.50.1000">
    <property type="entry name" value="HAD superfamily/HAD-like"/>
    <property type="match status" value="1"/>
</dbReference>
<name>A0A9E2KKX1_9FIRM</name>
<dbReference type="NCBIfam" id="TIGR00099">
    <property type="entry name" value="Cof-subfamily"/>
    <property type="match status" value="1"/>
</dbReference>
<dbReference type="PANTHER" id="PTHR10000">
    <property type="entry name" value="PHOSPHOSERINE PHOSPHATASE"/>
    <property type="match status" value="1"/>
</dbReference>
<dbReference type="Pfam" id="PF08282">
    <property type="entry name" value="Hydrolase_3"/>
    <property type="match status" value="1"/>
</dbReference>
<proteinExistence type="predicted"/>
<dbReference type="PANTHER" id="PTHR10000:SF8">
    <property type="entry name" value="HAD SUPERFAMILY HYDROLASE-LIKE, TYPE 3"/>
    <property type="match status" value="1"/>
</dbReference>
<dbReference type="SFLD" id="SFLDS00003">
    <property type="entry name" value="Haloacid_Dehalogenase"/>
    <property type="match status" value="1"/>
</dbReference>
<evidence type="ECO:0000313" key="1">
    <source>
        <dbReference type="EMBL" id="MBU3820321.1"/>
    </source>
</evidence>
<dbReference type="EMBL" id="JAHLFH010000173">
    <property type="protein sequence ID" value="MBU3820321.1"/>
    <property type="molecule type" value="Genomic_DNA"/>
</dbReference>
<dbReference type="GO" id="GO:0016791">
    <property type="term" value="F:phosphatase activity"/>
    <property type="evidence" value="ECO:0007669"/>
    <property type="project" value="TreeGrafter"/>
</dbReference>
<evidence type="ECO:0000313" key="2">
    <source>
        <dbReference type="Proteomes" id="UP000824178"/>
    </source>
</evidence>
<dbReference type="Proteomes" id="UP000824178">
    <property type="component" value="Unassembled WGS sequence"/>
</dbReference>
<dbReference type="InterPro" id="IPR000150">
    <property type="entry name" value="Cof"/>
</dbReference>
<dbReference type="GO" id="GO:0005829">
    <property type="term" value="C:cytosol"/>
    <property type="evidence" value="ECO:0007669"/>
    <property type="project" value="TreeGrafter"/>
</dbReference>
<reference evidence="1" key="2">
    <citation type="submission" date="2021-04" db="EMBL/GenBank/DDBJ databases">
        <authorList>
            <person name="Gilroy R."/>
        </authorList>
    </citation>
    <scope>NUCLEOTIDE SEQUENCE</scope>
    <source>
        <strain evidence="1">742</strain>
    </source>
</reference>
<dbReference type="Gene3D" id="3.30.1240.10">
    <property type="match status" value="1"/>
</dbReference>
<reference evidence="1" key="1">
    <citation type="journal article" date="2021" name="PeerJ">
        <title>Extensive microbial diversity within the chicken gut microbiome revealed by metagenomics and culture.</title>
        <authorList>
            <person name="Gilroy R."/>
            <person name="Ravi A."/>
            <person name="Getino M."/>
            <person name="Pursley I."/>
            <person name="Horton D.L."/>
            <person name="Alikhan N.F."/>
            <person name="Baker D."/>
            <person name="Gharbi K."/>
            <person name="Hall N."/>
            <person name="Watson M."/>
            <person name="Adriaenssens E.M."/>
            <person name="Foster-Nyarko E."/>
            <person name="Jarju S."/>
            <person name="Secka A."/>
            <person name="Antonio M."/>
            <person name="Oren A."/>
            <person name="Chaudhuri R.R."/>
            <person name="La Ragione R."/>
            <person name="Hildebrand F."/>
            <person name="Pallen M.J."/>
        </authorList>
    </citation>
    <scope>NUCLEOTIDE SEQUENCE</scope>
    <source>
        <strain evidence="1">742</strain>
    </source>
</reference>
<organism evidence="1 2">
    <name type="scientific">Candidatus Faecalibacterium intestinavium</name>
    <dbReference type="NCBI Taxonomy" id="2838580"/>
    <lineage>
        <taxon>Bacteria</taxon>
        <taxon>Bacillati</taxon>
        <taxon>Bacillota</taxon>
        <taxon>Clostridia</taxon>
        <taxon>Eubacteriales</taxon>
        <taxon>Oscillospiraceae</taxon>
        <taxon>Faecalibacterium</taxon>
    </lineage>
</organism>
<keyword evidence="1" id="KW-0378">Hydrolase</keyword>
<gene>
    <name evidence="1" type="ORF">H9864_08155</name>
</gene>
<protein>
    <submittedName>
        <fullName evidence="1">HAD family hydrolase</fullName>
    </submittedName>
</protein>